<evidence type="ECO:0008006" key="3">
    <source>
        <dbReference type="Google" id="ProtNLM"/>
    </source>
</evidence>
<comment type="caution">
    <text evidence="1">The sequence shown here is derived from an EMBL/GenBank/DDBJ whole genome shotgun (WGS) entry which is preliminary data.</text>
</comment>
<dbReference type="PANTHER" id="PTHR10972">
    <property type="entry name" value="OXYSTEROL-BINDING PROTEIN-RELATED"/>
    <property type="match status" value="1"/>
</dbReference>
<gene>
    <name evidence="1" type="ORF">M9Y10_008599</name>
</gene>
<evidence type="ECO:0000313" key="1">
    <source>
        <dbReference type="EMBL" id="KAK8870712.1"/>
    </source>
</evidence>
<sequence length="387" mass="44418">MLYNRKEAPVPENQQQMGTLEGRVIYNTSFTGFPKTELNMPDDDYAGERERAKTRNSDYGIQPMTQEELDYERSLSWVLLKKFTMSIFKMDFTRFSFPCGYSEQRSFLERTADLFTFVADDYGQQMVNCGVPEQRLHLLATGIIGAFYIYMQAKKPWNPVLGETYIGKWPNGAQIFGEQSSHHPPISDFQIYAPDNSWYCHAHCNFTISSGMFQVDVLQCGKFELEFNDGTKYEWEFPTICVQGIIRGARYVIIKGPLIVKDVTNGLTCQVEIAPKADKTKGIAKQRQTTIYGGILDGTGKNYISKITGDYADKVVVDGEELWNIDTKIAHRPIAPVDEDMILPSDCRFRLDRMYLIQKNMDVADEAKVIIEESQRREEKLRDRVPE</sequence>
<organism evidence="1 2">
    <name type="scientific">Tritrichomonas musculus</name>
    <dbReference type="NCBI Taxonomy" id="1915356"/>
    <lineage>
        <taxon>Eukaryota</taxon>
        <taxon>Metamonada</taxon>
        <taxon>Parabasalia</taxon>
        <taxon>Tritrichomonadida</taxon>
        <taxon>Tritrichomonadidae</taxon>
        <taxon>Tritrichomonas</taxon>
    </lineage>
</organism>
<evidence type="ECO:0000313" key="2">
    <source>
        <dbReference type="Proteomes" id="UP001470230"/>
    </source>
</evidence>
<dbReference type="InterPro" id="IPR000648">
    <property type="entry name" value="Oxysterol-bd"/>
</dbReference>
<dbReference type="PANTHER" id="PTHR10972:SF148">
    <property type="entry name" value="OXYSTEROL-BINDING PROTEIN 9"/>
    <property type="match status" value="1"/>
</dbReference>
<dbReference type="SUPFAM" id="SSF144000">
    <property type="entry name" value="Oxysterol-binding protein-like"/>
    <property type="match status" value="1"/>
</dbReference>
<reference evidence="1 2" key="1">
    <citation type="submission" date="2024-04" db="EMBL/GenBank/DDBJ databases">
        <title>Tritrichomonas musculus Genome.</title>
        <authorList>
            <person name="Alves-Ferreira E."/>
            <person name="Grigg M."/>
            <person name="Lorenzi H."/>
            <person name="Galac M."/>
        </authorList>
    </citation>
    <scope>NUCLEOTIDE SEQUENCE [LARGE SCALE GENOMIC DNA]</scope>
    <source>
        <strain evidence="1 2">EAF2021</strain>
    </source>
</reference>
<dbReference type="InterPro" id="IPR037239">
    <property type="entry name" value="OSBP_sf"/>
</dbReference>
<dbReference type="Proteomes" id="UP001470230">
    <property type="component" value="Unassembled WGS sequence"/>
</dbReference>
<dbReference type="Pfam" id="PF01237">
    <property type="entry name" value="Oxysterol_BP"/>
    <property type="match status" value="1"/>
</dbReference>
<name>A0ABR2J0D7_9EUKA</name>
<dbReference type="Gene3D" id="2.40.160.120">
    <property type="match status" value="1"/>
</dbReference>
<dbReference type="EMBL" id="JAPFFF010000014">
    <property type="protein sequence ID" value="KAK8870712.1"/>
    <property type="molecule type" value="Genomic_DNA"/>
</dbReference>
<keyword evidence="2" id="KW-1185">Reference proteome</keyword>
<proteinExistence type="predicted"/>
<protein>
    <recommendedName>
        <fullName evidence="3">Oxysterol binding protein</fullName>
    </recommendedName>
</protein>
<accession>A0ABR2J0D7</accession>